<dbReference type="SMR" id="A0A482WL54"/>
<evidence type="ECO:0000259" key="11">
    <source>
        <dbReference type="PROSITE" id="PS50027"/>
    </source>
</evidence>
<dbReference type="InterPro" id="IPR002049">
    <property type="entry name" value="LE_dom"/>
</dbReference>
<feature type="region of interest" description="Disordered" evidence="9">
    <location>
        <begin position="263"/>
        <end position="324"/>
    </location>
</feature>
<evidence type="ECO:0000256" key="6">
    <source>
        <dbReference type="ARBA" id="ARBA00023180"/>
    </source>
</evidence>
<accession>A0A482WL54</accession>
<dbReference type="GO" id="GO:0009888">
    <property type="term" value="P:tissue development"/>
    <property type="evidence" value="ECO:0007669"/>
    <property type="project" value="TreeGrafter"/>
</dbReference>
<evidence type="ECO:0000256" key="8">
    <source>
        <dbReference type="PROSITE-ProRule" id="PRU00460"/>
    </source>
</evidence>
<sequence>MERRDMWFWGVVLLVGVCSVNAESYLKMFSAQHNNPDPCYDVDRPRKCIPDFVNAAFGSPVEASSVCGAGPRPSHYCDLPDGPCSLCDDSSPRHRFPPAHLTDLNNPNNVTCWRSEPVAAPASPSAPPDNVTLSLSLGKKYELTYVSLQFCPHAAKPDSIAVYKSMDYGKTWQPFQFYSSQCRKVYGRPNRATITKANEQEALCTDSHRFAAGEPPSVSRVAFSTLEGRPSAPDFDNSPVLQDWVTATDIRVVFNRLHFDEPSNNREFLRGGNPPPGGNPQPTQKENENVTDEDDSFVASVLSADGPDNSLDPRTTVTSSSTATTPPPIITYHYAVSDLSVGGRCKCNGHASRCLASGQAGQLVCDCKHNTAGRDCERCKPFHFDRPWGRATARDANECKACNCNQHARRCRFNMELYKLSGRVSGGVCLKCRHFTAGRHCHYCKEGYYRDPTKPITHRKACKACDCHPIGASGKTCNQTSGQCPCKDGVTGITCNRCAKGYQQSRSHIAPCIKIPKISVNQMSADAGDDNGQPDPDANPKEECGKCRAGTKRLNMNKFCKRDYAILGKVMEREIIDDWSRFSMSIQSIYKKAADSRLRRTSNTHIWVHNRDLACKCPKIKSNKSYLILGKEREGQADGPGPGLMMTQRSIVIEWKDDWHSRMRRFQRRSRQCD</sequence>
<dbReference type="Pfam" id="PF24973">
    <property type="entry name" value="EGF_LMN_ATRN"/>
    <property type="match status" value="2"/>
</dbReference>
<evidence type="ECO:0000256" key="9">
    <source>
        <dbReference type="SAM" id="MobiDB-lite"/>
    </source>
</evidence>
<dbReference type="SUPFAM" id="SSF50242">
    <property type="entry name" value="TIMP-like"/>
    <property type="match status" value="1"/>
</dbReference>
<dbReference type="InParanoid" id="A0A482WL54"/>
<dbReference type="SMART" id="SM00643">
    <property type="entry name" value="C345C"/>
    <property type="match status" value="1"/>
</dbReference>
<dbReference type="InterPro" id="IPR056863">
    <property type="entry name" value="LMN_ATRN_NET-like_EGF"/>
</dbReference>
<feature type="signal peptide" evidence="10">
    <location>
        <begin position="1"/>
        <end position="22"/>
    </location>
</feature>
<dbReference type="Proteomes" id="UP000291343">
    <property type="component" value="Unassembled WGS sequence"/>
</dbReference>
<keyword evidence="15" id="KW-1185">Reference proteome</keyword>
<reference evidence="14 15" key="1">
    <citation type="journal article" date="2017" name="Gigascience">
        <title>Genome sequence of the small brown planthopper, Laodelphax striatellus.</title>
        <authorList>
            <person name="Zhu J."/>
            <person name="Jiang F."/>
            <person name="Wang X."/>
            <person name="Yang P."/>
            <person name="Bao Y."/>
            <person name="Zhao W."/>
            <person name="Wang W."/>
            <person name="Lu H."/>
            <person name="Wang Q."/>
            <person name="Cui N."/>
            <person name="Li J."/>
            <person name="Chen X."/>
            <person name="Luo L."/>
            <person name="Yu J."/>
            <person name="Kang L."/>
            <person name="Cui F."/>
        </authorList>
    </citation>
    <scope>NUCLEOTIDE SEQUENCE [LARGE SCALE GENOMIC DNA]</scope>
    <source>
        <strain evidence="14">Lst14</strain>
    </source>
</reference>
<dbReference type="InterPro" id="IPR050440">
    <property type="entry name" value="Laminin/Netrin_ECM"/>
</dbReference>
<feature type="disulfide bond" evidence="8">
    <location>
        <begin position="467"/>
        <end position="484"/>
    </location>
</feature>
<dbReference type="GO" id="GO:0009887">
    <property type="term" value="P:animal organ morphogenesis"/>
    <property type="evidence" value="ECO:0007669"/>
    <property type="project" value="TreeGrafter"/>
</dbReference>
<dbReference type="PROSITE" id="PS01248">
    <property type="entry name" value="EGF_LAM_1"/>
    <property type="match status" value="1"/>
</dbReference>
<dbReference type="GO" id="GO:0008347">
    <property type="term" value="P:glial cell migration"/>
    <property type="evidence" value="ECO:0007669"/>
    <property type="project" value="UniProtKB-ARBA"/>
</dbReference>
<dbReference type="FunCoup" id="A0A482WL54">
    <property type="interactions" value="77"/>
</dbReference>
<dbReference type="GO" id="GO:0044295">
    <property type="term" value="C:axonal growth cone"/>
    <property type="evidence" value="ECO:0007669"/>
    <property type="project" value="UniProtKB-ARBA"/>
</dbReference>
<dbReference type="GO" id="GO:2000289">
    <property type="term" value="P:regulation of photoreceptor cell axon guidance"/>
    <property type="evidence" value="ECO:0007669"/>
    <property type="project" value="UniProtKB-ARBA"/>
</dbReference>
<gene>
    <name evidence="14" type="ORF">LSTR_LSTR009374</name>
</gene>
<dbReference type="InterPro" id="IPR001134">
    <property type="entry name" value="Netrin_domain"/>
</dbReference>
<keyword evidence="4" id="KW-0677">Repeat</keyword>
<dbReference type="Pfam" id="PF01759">
    <property type="entry name" value="NTR"/>
    <property type="match status" value="1"/>
</dbReference>
<dbReference type="PROSITE" id="PS50189">
    <property type="entry name" value="NTR"/>
    <property type="match status" value="1"/>
</dbReference>
<feature type="disulfide bond" evidence="8">
    <location>
        <begin position="486"/>
        <end position="495"/>
    </location>
</feature>
<dbReference type="AlphaFoldDB" id="A0A482WL54"/>
<dbReference type="EMBL" id="QKKF02032231">
    <property type="protein sequence ID" value="RZF34249.1"/>
    <property type="molecule type" value="Genomic_DNA"/>
</dbReference>
<proteinExistence type="predicted"/>
<feature type="compositionally biased region" description="Low complexity" evidence="9">
    <location>
        <begin position="315"/>
        <end position="324"/>
    </location>
</feature>
<dbReference type="OrthoDB" id="9972745at2759"/>
<dbReference type="PROSITE" id="PS51117">
    <property type="entry name" value="LAMININ_NTER"/>
    <property type="match status" value="1"/>
</dbReference>
<dbReference type="GO" id="GO:0005576">
    <property type="term" value="C:extracellular region"/>
    <property type="evidence" value="ECO:0007669"/>
    <property type="project" value="UniProtKB-SubCell"/>
</dbReference>
<dbReference type="PROSITE" id="PS50027">
    <property type="entry name" value="EGF_LAM_2"/>
    <property type="match status" value="2"/>
</dbReference>
<evidence type="ECO:0000313" key="15">
    <source>
        <dbReference type="Proteomes" id="UP000291343"/>
    </source>
</evidence>
<feature type="chain" id="PRO_5019716500" description="Netrin-1" evidence="10">
    <location>
        <begin position="23"/>
        <end position="674"/>
    </location>
</feature>
<dbReference type="PANTHER" id="PTHR10574:SF365">
    <property type="entry name" value="NETRIN-A-RELATED"/>
    <property type="match status" value="1"/>
</dbReference>
<keyword evidence="5 8" id="KW-1015">Disulfide bond</keyword>
<dbReference type="Pfam" id="PF00053">
    <property type="entry name" value="EGF_laminin"/>
    <property type="match status" value="1"/>
</dbReference>
<dbReference type="SMART" id="SM00136">
    <property type="entry name" value="LamNT"/>
    <property type="match status" value="1"/>
</dbReference>
<feature type="disulfide bond" evidence="8">
    <location>
        <begin position="367"/>
        <end position="376"/>
    </location>
</feature>
<dbReference type="InterPro" id="IPR008993">
    <property type="entry name" value="TIMP-like_OB-fold"/>
</dbReference>
<dbReference type="Gene3D" id="2.10.25.10">
    <property type="entry name" value="Laminin"/>
    <property type="match status" value="2"/>
</dbReference>
<feature type="domain" description="Laminin EGF-like" evidence="11">
    <location>
        <begin position="345"/>
        <end position="401"/>
    </location>
</feature>
<name>A0A482WL54_LAOST</name>
<feature type="region of interest" description="Disordered" evidence="9">
    <location>
        <begin position="523"/>
        <end position="543"/>
    </location>
</feature>
<comment type="caution">
    <text evidence="14">The sequence shown here is derived from an EMBL/GenBank/DDBJ whole genome shotgun (WGS) entry which is preliminary data.</text>
</comment>
<dbReference type="PANTHER" id="PTHR10574">
    <property type="entry name" value="NETRIN/LAMININ-RELATED"/>
    <property type="match status" value="1"/>
</dbReference>
<evidence type="ECO:0000256" key="3">
    <source>
        <dbReference type="ARBA" id="ARBA00022729"/>
    </source>
</evidence>
<comment type="subcellular location">
    <subcellularLocation>
        <location evidence="1">Secreted</location>
    </subcellularLocation>
</comment>
<keyword evidence="7 8" id="KW-0424">Laminin EGF-like domain</keyword>
<evidence type="ECO:0008006" key="16">
    <source>
        <dbReference type="Google" id="ProtNLM"/>
    </source>
</evidence>
<keyword evidence="3 10" id="KW-0732">Signal</keyword>
<dbReference type="GO" id="GO:0070983">
    <property type="term" value="P:dendrite guidance"/>
    <property type="evidence" value="ECO:0007669"/>
    <property type="project" value="UniProtKB-ARBA"/>
</dbReference>
<feature type="domain" description="NTR" evidence="12">
    <location>
        <begin position="544"/>
        <end position="673"/>
    </location>
</feature>
<dbReference type="GO" id="GO:0005604">
    <property type="term" value="C:basement membrane"/>
    <property type="evidence" value="ECO:0007669"/>
    <property type="project" value="TreeGrafter"/>
</dbReference>
<feature type="disulfide bond" evidence="8">
    <location>
        <begin position="498"/>
        <end position="512"/>
    </location>
</feature>
<dbReference type="InterPro" id="IPR008211">
    <property type="entry name" value="Laminin_N"/>
</dbReference>
<dbReference type="InterPro" id="IPR018933">
    <property type="entry name" value="Netrin_module_non-TIMP"/>
</dbReference>
<comment type="caution">
    <text evidence="8">Lacks conserved residue(s) required for the propagation of feature annotation.</text>
</comment>
<dbReference type="FunFam" id="2.10.25.10:FF:000048">
    <property type="entry name" value="Netrin 3"/>
    <property type="match status" value="1"/>
</dbReference>
<dbReference type="FunFam" id="2.10.25.10:FF:000081">
    <property type="entry name" value="Netrin 1"/>
    <property type="match status" value="1"/>
</dbReference>
<evidence type="ECO:0000256" key="7">
    <source>
        <dbReference type="ARBA" id="ARBA00023292"/>
    </source>
</evidence>
<evidence type="ECO:0000259" key="13">
    <source>
        <dbReference type="PROSITE" id="PS51117"/>
    </source>
</evidence>
<dbReference type="Gene3D" id="2.40.50.120">
    <property type="match status" value="1"/>
</dbReference>
<evidence type="ECO:0000256" key="10">
    <source>
        <dbReference type="SAM" id="SignalP"/>
    </source>
</evidence>
<dbReference type="GO" id="GO:0008045">
    <property type="term" value="P:motor neuron axon guidance"/>
    <property type="evidence" value="ECO:0007669"/>
    <property type="project" value="TreeGrafter"/>
</dbReference>
<dbReference type="Gene3D" id="2.60.120.260">
    <property type="entry name" value="Galactose-binding domain-like"/>
    <property type="match status" value="1"/>
</dbReference>
<evidence type="ECO:0000256" key="1">
    <source>
        <dbReference type="ARBA" id="ARBA00004613"/>
    </source>
</evidence>
<dbReference type="CDD" id="cd00055">
    <property type="entry name" value="EGF_Lam"/>
    <property type="match status" value="3"/>
</dbReference>
<dbReference type="STRING" id="195883.A0A482WL54"/>
<evidence type="ECO:0000259" key="12">
    <source>
        <dbReference type="PROSITE" id="PS50189"/>
    </source>
</evidence>
<evidence type="ECO:0000256" key="4">
    <source>
        <dbReference type="ARBA" id="ARBA00022737"/>
    </source>
</evidence>
<dbReference type="GO" id="GO:0048749">
    <property type="term" value="P:compound eye development"/>
    <property type="evidence" value="ECO:0007669"/>
    <property type="project" value="UniProtKB-ARBA"/>
</dbReference>
<organism evidence="14 15">
    <name type="scientific">Laodelphax striatellus</name>
    <name type="common">Small brown planthopper</name>
    <name type="synonym">Delphax striatella</name>
    <dbReference type="NCBI Taxonomy" id="195883"/>
    <lineage>
        <taxon>Eukaryota</taxon>
        <taxon>Metazoa</taxon>
        <taxon>Ecdysozoa</taxon>
        <taxon>Arthropoda</taxon>
        <taxon>Hexapoda</taxon>
        <taxon>Insecta</taxon>
        <taxon>Pterygota</taxon>
        <taxon>Neoptera</taxon>
        <taxon>Paraneoptera</taxon>
        <taxon>Hemiptera</taxon>
        <taxon>Auchenorrhyncha</taxon>
        <taxon>Fulgoroidea</taxon>
        <taxon>Delphacidae</taxon>
        <taxon>Criomorphinae</taxon>
        <taxon>Laodelphax</taxon>
    </lineage>
</organism>
<dbReference type="SMART" id="SM00180">
    <property type="entry name" value="EGF_Lam"/>
    <property type="match status" value="3"/>
</dbReference>
<evidence type="ECO:0000313" key="14">
    <source>
        <dbReference type="EMBL" id="RZF34249.1"/>
    </source>
</evidence>
<feature type="disulfide bond" evidence="8">
    <location>
        <begin position="465"/>
        <end position="477"/>
    </location>
</feature>
<feature type="domain" description="Laminin N-terminal" evidence="13">
    <location>
        <begin position="44"/>
        <end position="344"/>
    </location>
</feature>
<evidence type="ECO:0000256" key="2">
    <source>
        <dbReference type="ARBA" id="ARBA00022525"/>
    </source>
</evidence>
<keyword evidence="6" id="KW-0325">Glycoprotein</keyword>
<protein>
    <recommendedName>
        <fullName evidence="16">Netrin-1</fullName>
    </recommendedName>
</protein>
<keyword evidence="2" id="KW-0964">Secreted</keyword>
<evidence type="ECO:0000256" key="5">
    <source>
        <dbReference type="ARBA" id="ARBA00023157"/>
    </source>
</evidence>
<dbReference type="CDD" id="cd03579">
    <property type="entry name" value="NTR_netrin-1_like"/>
    <property type="match status" value="1"/>
</dbReference>
<dbReference type="SUPFAM" id="SSF57196">
    <property type="entry name" value="EGF/Laminin"/>
    <property type="match status" value="3"/>
</dbReference>
<dbReference type="Pfam" id="PF00055">
    <property type="entry name" value="Laminin_N"/>
    <property type="match status" value="1"/>
</dbReference>
<feature type="domain" description="Laminin EGF-like" evidence="11">
    <location>
        <begin position="465"/>
        <end position="514"/>
    </location>
</feature>